<evidence type="ECO:0000259" key="4">
    <source>
        <dbReference type="PROSITE" id="PS50862"/>
    </source>
</evidence>
<dbReference type="PANTHER" id="PTHR42918:SF6">
    <property type="entry name" value="ELONGATION FACTOR P--(R)-BETA-LYSINE LIGASE"/>
    <property type="match status" value="1"/>
</dbReference>
<evidence type="ECO:0000256" key="1">
    <source>
        <dbReference type="ARBA" id="ARBA00022598"/>
    </source>
</evidence>
<dbReference type="EMBL" id="CP028989">
    <property type="protein sequence ID" value="UUO67192.1"/>
    <property type="molecule type" value="Genomic_DNA"/>
</dbReference>
<dbReference type="PROSITE" id="PS50862">
    <property type="entry name" value="AA_TRNA_LIGASE_II"/>
    <property type="match status" value="1"/>
</dbReference>
<dbReference type="InterPro" id="IPR045864">
    <property type="entry name" value="aa-tRNA-synth_II/BPL/LPL"/>
</dbReference>
<dbReference type="GO" id="GO:0006430">
    <property type="term" value="P:lysyl-tRNA aminoacylation"/>
    <property type="evidence" value="ECO:0007669"/>
    <property type="project" value="InterPro"/>
</dbReference>
<evidence type="ECO:0000256" key="2">
    <source>
        <dbReference type="ARBA" id="ARBA00022741"/>
    </source>
</evidence>
<dbReference type="NCBIfam" id="TIGR00462">
    <property type="entry name" value="genX"/>
    <property type="match status" value="1"/>
</dbReference>
<feature type="domain" description="Aminoacyl-transfer RNA synthetases class-II family profile" evidence="4">
    <location>
        <begin position="29"/>
        <end position="345"/>
    </location>
</feature>
<dbReference type="Gene3D" id="3.30.930.10">
    <property type="entry name" value="Bira Bifunctional Protein, Domain 2"/>
    <property type="match status" value="1"/>
</dbReference>
<dbReference type="SUPFAM" id="SSF55681">
    <property type="entry name" value="Class II aaRS and biotin synthetases"/>
    <property type="match status" value="1"/>
</dbReference>
<keyword evidence="1" id="KW-0436">Ligase</keyword>
<dbReference type="GO" id="GO:0000049">
    <property type="term" value="F:tRNA binding"/>
    <property type="evidence" value="ECO:0007669"/>
    <property type="project" value="TreeGrafter"/>
</dbReference>
<dbReference type="AlphaFoldDB" id="A0AAE9N8X7"/>
<dbReference type="Proteomes" id="UP001058872">
    <property type="component" value="Chromosome"/>
</dbReference>
<evidence type="ECO:0000313" key="5">
    <source>
        <dbReference type="EMBL" id="UUO67192.1"/>
    </source>
</evidence>
<dbReference type="PANTHER" id="PTHR42918">
    <property type="entry name" value="LYSYL-TRNA SYNTHETASE"/>
    <property type="match status" value="1"/>
</dbReference>
<dbReference type="NCBIfam" id="NF006828">
    <property type="entry name" value="PRK09350.1"/>
    <property type="match status" value="1"/>
</dbReference>
<name>A0AAE9N8X7_9BRAD</name>
<evidence type="ECO:0000256" key="3">
    <source>
        <dbReference type="ARBA" id="ARBA00022840"/>
    </source>
</evidence>
<dbReference type="PRINTS" id="PR00982">
    <property type="entry name" value="TRNASYNTHLYS"/>
</dbReference>
<dbReference type="InterPro" id="IPR018149">
    <property type="entry name" value="Lys-tRNA-synth_II_C"/>
</dbReference>
<gene>
    <name evidence="5" type="ORF">DCM83_19620</name>
</gene>
<dbReference type="Pfam" id="PF00152">
    <property type="entry name" value="tRNA-synt_2"/>
    <property type="match status" value="1"/>
</dbReference>
<dbReference type="InterPro" id="IPR006195">
    <property type="entry name" value="aa-tRNA-synth_II"/>
</dbReference>
<dbReference type="InterPro" id="IPR004364">
    <property type="entry name" value="Aa-tRNA-synt_II"/>
</dbReference>
<dbReference type="GO" id="GO:0004824">
    <property type="term" value="F:lysine-tRNA ligase activity"/>
    <property type="evidence" value="ECO:0007669"/>
    <property type="project" value="InterPro"/>
</dbReference>
<keyword evidence="3" id="KW-0067">ATP-binding</keyword>
<keyword evidence="2" id="KW-0547">Nucleotide-binding</keyword>
<evidence type="ECO:0000313" key="6">
    <source>
        <dbReference type="Proteomes" id="UP001058872"/>
    </source>
</evidence>
<dbReference type="GO" id="GO:0005524">
    <property type="term" value="F:ATP binding"/>
    <property type="evidence" value="ECO:0007669"/>
    <property type="project" value="UniProtKB-KW"/>
</dbReference>
<sequence length="354" mass="39084">MTGDKPISPFWSPDRHVDRRPFLRARGAITSAIRGFFAEQGFVEVETSVLQVSPGNETHLHAPRTELMRPDGSRARRYLRTSPEFACKKLLAAGETRIFELARVFRDRERGDLHLPEFTMLEWYRAGASYDAIMADTVVVIARAAQSTGIGTFSFRGRTADPFAEPELLTVAGAFERFAGIDLLSTISGSEGNRATLASAADGKVRIAEDDTWSDIFSKVLVEHVEPHLGQGRLTILFEYPSPEAALARVKANDPRVAERFEVYACGVELANGFGELTDAEEQRKRFTESMTEKQRRYGEAYPLDEDFLAAVAAMPEASGVALGFDRLVMLASGASRIDQVVWTPPANETSSET</sequence>
<organism evidence="5 6">
    <name type="scientific">Bradyrhizobium betae</name>
    <dbReference type="NCBI Taxonomy" id="244734"/>
    <lineage>
        <taxon>Bacteria</taxon>
        <taxon>Pseudomonadati</taxon>
        <taxon>Pseudomonadota</taxon>
        <taxon>Alphaproteobacteria</taxon>
        <taxon>Hyphomicrobiales</taxon>
        <taxon>Nitrobacteraceae</taxon>
        <taxon>Bradyrhizobium</taxon>
    </lineage>
</organism>
<proteinExistence type="predicted"/>
<dbReference type="InterPro" id="IPR004525">
    <property type="entry name" value="EpmA"/>
</dbReference>
<dbReference type="RefSeq" id="WP_257180721.1">
    <property type="nucleotide sequence ID" value="NZ_CP028989.1"/>
</dbReference>
<dbReference type="GO" id="GO:0005829">
    <property type="term" value="C:cytosol"/>
    <property type="evidence" value="ECO:0007669"/>
    <property type="project" value="TreeGrafter"/>
</dbReference>
<accession>A0AAE9N8X7</accession>
<reference evidence="5" key="1">
    <citation type="submission" date="2018-04" db="EMBL/GenBank/DDBJ databases">
        <title>Genomes of Endosymbiotic and Endophytic Bradyrhizobium Publication status.</title>
        <authorList>
            <person name="Guha S."/>
            <person name="Jorrin B."/>
            <person name="Sarkar M."/>
            <person name="Poole P.S."/>
            <person name="DasGupta M."/>
        </authorList>
    </citation>
    <scope>NUCLEOTIDE SEQUENCE</scope>
    <source>
        <strain evidence="5">WBOS16</strain>
    </source>
</reference>
<protein>
    <submittedName>
        <fullName evidence="5">EF-P lysine aminoacylase GenX</fullName>
    </submittedName>
</protein>